<organism evidence="2 3">
    <name type="scientific">Tetradesmus obliquus</name>
    <name type="common">Green alga</name>
    <name type="synonym">Acutodesmus obliquus</name>
    <dbReference type="NCBI Taxonomy" id="3088"/>
    <lineage>
        <taxon>Eukaryota</taxon>
        <taxon>Viridiplantae</taxon>
        <taxon>Chlorophyta</taxon>
        <taxon>core chlorophytes</taxon>
        <taxon>Chlorophyceae</taxon>
        <taxon>CS clade</taxon>
        <taxon>Sphaeropleales</taxon>
        <taxon>Scenedesmaceae</taxon>
        <taxon>Tetradesmus</taxon>
    </lineage>
</organism>
<feature type="transmembrane region" description="Helical" evidence="1">
    <location>
        <begin position="421"/>
        <end position="441"/>
    </location>
</feature>
<protein>
    <submittedName>
        <fullName evidence="2">Uncharacterized protein</fullName>
    </submittedName>
</protein>
<reference evidence="2 3" key="1">
    <citation type="submission" date="2016-10" db="EMBL/GenBank/DDBJ databases">
        <authorList>
            <person name="Cai Z."/>
        </authorList>
    </citation>
    <scope>NUCLEOTIDE SEQUENCE [LARGE SCALE GENOMIC DNA]</scope>
</reference>
<dbReference type="EMBL" id="FNXT01000270">
    <property type="protein sequence ID" value="SZX62904.1"/>
    <property type="molecule type" value="Genomic_DNA"/>
</dbReference>
<sequence length="447" mass="47741">MARDRDTGSPGAAVQADEGLALAVCSPVLALEPTLEEAFWSSSDVKQAYVRWDTFALCHALFNNTAVLYATRHLLLHPVHGPMLWAHTLQHVLYLVASLLQLAYISAAPQSYTRHRHAISAVNRFARLGLVALQAATSSPASWALLAGNSVSNSSSTSAASRWPGCTAAIQLARQLLAVPVVAWAPANWLLPFRWMLPVQLATVALHMITNRSQVCWLQQQAAGEVRALLLPTCQGLQQLHTLSSHLLGSSTVGHSSSCAEPIAAHLTLMLNLHVLLLLLAPCFAFSHVEFVLKDRFLRARYNARLRRLLPEGFASVEVLVLVIVMTWSVSAALVSTLPQFECTADGLLVPLQALPMHQAATSGTYAYQQLLNGSSCRAFACQLGDSAAGVCSSTVAAPVGFVAATAGQAATCSAVGHCGWLAVIALVGMPVVIISVYSWIARICLC</sequence>
<feature type="transmembrane region" description="Helical" evidence="1">
    <location>
        <begin position="269"/>
        <end position="293"/>
    </location>
</feature>
<evidence type="ECO:0000313" key="2">
    <source>
        <dbReference type="EMBL" id="SZX62904.1"/>
    </source>
</evidence>
<evidence type="ECO:0000313" key="3">
    <source>
        <dbReference type="Proteomes" id="UP000256970"/>
    </source>
</evidence>
<dbReference type="AlphaFoldDB" id="A0A383VE22"/>
<accession>A0A383VE22</accession>
<feature type="transmembrane region" description="Helical" evidence="1">
    <location>
        <begin position="314"/>
        <end position="335"/>
    </location>
</feature>
<keyword evidence="3" id="KW-1185">Reference proteome</keyword>
<gene>
    <name evidence="2" type="ORF">BQ4739_LOCUS3480</name>
</gene>
<proteinExistence type="predicted"/>
<name>A0A383VE22_TETOB</name>
<keyword evidence="1" id="KW-0812">Transmembrane</keyword>
<dbReference type="Proteomes" id="UP000256970">
    <property type="component" value="Unassembled WGS sequence"/>
</dbReference>
<keyword evidence="1" id="KW-1133">Transmembrane helix</keyword>
<evidence type="ECO:0000256" key="1">
    <source>
        <dbReference type="SAM" id="Phobius"/>
    </source>
</evidence>
<keyword evidence="1" id="KW-0472">Membrane</keyword>